<keyword evidence="5" id="KW-0539">Nucleus</keyword>
<dbReference type="Pfam" id="PF23380">
    <property type="entry name" value="VIN3_C"/>
    <property type="match status" value="1"/>
</dbReference>
<dbReference type="PROSITE" id="PS50853">
    <property type="entry name" value="FN3"/>
    <property type="match status" value="1"/>
</dbReference>
<keyword evidence="2" id="KW-0479">Metal-binding</keyword>
<comment type="subcellular location">
    <subcellularLocation>
        <location evidence="1">Nucleus</location>
    </subcellularLocation>
</comment>
<dbReference type="GO" id="GO:0005634">
    <property type="term" value="C:nucleus"/>
    <property type="evidence" value="ECO:0007669"/>
    <property type="project" value="UniProtKB-SubCell"/>
</dbReference>
<keyword evidence="4" id="KW-0862">Zinc</keyword>
<dbReference type="InterPro" id="IPR032881">
    <property type="entry name" value="Oberon-like_PHD"/>
</dbReference>
<dbReference type="GO" id="GO:0040029">
    <property type="term" value="P:epigenetic regulation of gene expression"/>
    <property type="evidence" value="ECO:0007669"/>
    <property type="project" value="InterPro"/>
</dbReference>
<dbReference type="AlphaFoldDB" id="A0A7J7D1A6"/>
<keyword evidence="9" id="KW-1185">Reference proteome</keyword>
<dbReference type="InParanoid" id="A0A7J7D1A6"/>
<accession>A0A7J7D1A6</accession>
<dbReference type="InterPro" id="IPR044514">
    <property type="entry name" value="VIN3-like"/>
</dbReference>
<evidence type="ECO:0000259" key="7">
    <source>
        <dbReference type="PROSITE" id="PS50853"/>
    </source>
</evidence>
<dbReference type="InterPro" id="IPR056990">
    <property type="entry name" value="VIN3-like_C"/>
</dbReference>
<dbReference type="Proteomes" id="UP000593562">
    <property type="component" value="Unassembled WGS sequence"/>
</dbReference>
<dbReference type="GO" id="GO:0010048">
    <property type="term" value="P:vernalization response"/>
    <property type="evidence" value="ECO:0007669"/>
    <property type="project" value="InterPro"/>
</dbReference>
<proteinExistence type="predicted"/>
<organism evidence="8 9">
    <name type="scientific">Tripterygium wilfordii</name>
    <name type="common">Thunder God vine</name>
    <dbReference type="NCBI Taxonomy" id="458696"/>
    <lineage>
        <taxon>Eukaryota</taxon>
        <taxon>Viridiplantae</taxon>
        <taxon>Streptophyta</taxon>
        <taxon>Embryophyta</taxon>
        <taxon>Tracheophyta</taxon>
        <taxon>Spermatophyta</taxon>
        <taxon>Magnoliopsida</taxon>
        <taxon>eudicotyledons</taxon>
        <taxon>Gunneridae</taxon>
        <taxon>Pentapetalae</taxon>
        <taxon>rosids</taxon>
        <taxon>fabids</taxon>
        <taxon>Celastrales</taxon>
        <taxon>Celastraceae</taxon>
        <taxon>Tripterygium</taxon>
    </lineage>
</organism>
<evidence type="ECO:0000313" key="8">
    <source>
        <dbReference type="EMBL" id="KAF5740142.1"/>
    </source>
</evidence>
<feature type="domain" description="Fibronectin type-III" evidence="7">
    <location>
        <begin position="336"/>
        <end position="432"/>
    </location>
</feature>
<comment type="caution">
    <text evidence="8">The sequence shown here is derived from an EMBL/GenBank/DDBJ whole genome shotgun (WGS) entry which is preliminary data.</text>
</comment>
<evidence type="ECO:0000256" key="5">
    <source>
        <dbReference type="ARBA" id="ARBA00023242"/>
    </source>
</evidence>
<gene>
    <name evidence="8" type="ORF">HS088_TW11G00208</name>
</gene>
<dbReference type="Pfam" id="PF07227">
    <property type="entry name" value="PHD_Oberon"/>
    <property type="match status" value="1"/>
</dbReference>
<evidence type="ECO:0000313" key="9">
    <source>
        <dbReference type="Proteomes" id="UP000593562"/>
    </source>
</evidence>
<sequence length="618" mass="69828">MASAFCGYVLDPAKCSQLSLRQKRKLVHEVALWSKDAPKILNSFTRKELLEIICAEMGKERKYTGFNKSQMIKHLLELVSRKSKRSNNQHFLGSSAEKNQTGSRSEKWIELQQQVSTDLNHVSHDDSKEEHIKPIVCQNIACRAPLHTEDAFCKRCSCFICHQYDDNKDPSLWLTCSSEYVEENDSCGITCHLICALQDERAGIMKIGCYEKLDGKFYCVACGKVNGLMRVWRKQLLGAIEARRVDVLCLRVLLAHKILTGTEQYKKVQSILETALELLKNEVGPLGLVCKNMPRGIVNRLSCSAEVQKLCSSAVEVFDSMFDDTCTNSMGRKEIATCQVKFEESSSTSVVLVLDYMLDQYSDFYVCKLWHRKSSVRSYPQKPTFAVFTPQKRFRITYLDPSTEYFCKILLFSSTGIVGVWEAKWVTPTSSDARVTALCKHEKEEDIADTETHPQIQSINSADSILNSGDNQGQHQSVKGTKKNYNGSLYSSPPLSESDRSMLSQSISPSTPCKSNGMQEVTGLGCRKQLESDYEFSVRVVKSLEIVGLIDEDFRVKFLTWFSLKATMQERKVVSVFVNVLVDDPPSLAGQLIDTFTDKIYCKQKAVLRSGFCTRLLH</sequence>
<dbReference type="OrthoDB" id="600557at2759"/>
<dbReference type="GO" id="GO:0008270">
    <property type="term" value="F:zinc ion binding"/>
    <property type="evidence" value="ECO:0007669"/>
    <property type="project" value="UniProtKB-KW"/>
</dbReference>
<evidence type="ECO:0000256" key="2">
    <source>
        <dbReference type="ARBA" id="ARBA00022723"/>
    </source>
</evidence>
<dbReference type="InterPro" id="IPR058585">
    <property type="entry name" value="Fn3_VIN3"/>
</dbReference>
<evidence type="ECO:0000256" key="6">
    <source>
        <dbReference type="SAM" id="MobiDB-lite"/>
    </source>
</evidence>
<evidence type="ECO:0000256" key="1">
    <source>
        <dbReference type="ARBA" id="ARBA00004123"/>
    </source>
</evidence>
<reference evidence="8 9" key="1">
    <citation type="journal article" date="2020" name="Nat. Commun.">
        <title>Genome of Tripterygium wilfordii and identification of cytochrome P450 involved in triptolide biosynthesis.</title>
        <authorList>
            <person name="Tu L."/>
            <person name="Su P."/>
            <person name="Zhang Z."/>
            <person name="Gao L."/>
            <person name="Wang J."/>
            <person name="Hu T."/>
            <person name="Zhou J."/>
            <person name="Zhang Y."/>
            <person name="Zhao Y."/>
            <person name="Liu Y."/>
            <person name="Song Y."/>
            <person name="Tong Y."/>
            <person name="Lu Y."/>
            <person name="Yang J."/>
            <person name="Xu C."/>
            <person name="Jia M."/>
            <person name="Peters R.J."/>
            <person name="Huang L."/>
            <person name="Gao W."/>
        </authorList>
    </citation>
    <scope>NUCLEOTIDE SEQUENCE [LARGE SCALE GENOMIC DNA]</scope>
    <source>
        <strain evidence="9">cv. XIE 37</strain>
        <tissue evidence="8">Leaf</tissue>
    </source>
</reference>
<dbReference type="Pfam" id="PF23376">
    <property type="entry name" value="Fn3_VIN3"/>
    <property type="match status" value="1"/>
</dbReference>
<keyword evidence="3" id="KW-0863">Zinc-finger</keyword>
<evidence type="ECO:0000256" key="4">
    <source>
        <dbReference type="ARBA" id="ARBA00022833"/>
    </source>
</evidence>
<name>A0A7J7D1A6_TRIWF</name>
<dbReference type="InterPro" id="IPR003961">
    <property type="entry name" value="FN3_dom"/>
</dbReference>
<dbReference type="PANTHER" id="PTHR46286">
    <property type="entry name" value="VIN3-LIKE PROTEIN 2-RELATED"/>
    <property type="match status" value="1"/>
</dbReference>
<feature type="region of interest" description="Disordered" evidence="6">
    <location>
        <begin position="463"/>
        <end position="518"/>
    </location>
</feature>
<evidence type="ECO:0000256" key="3">
    <source>
        <dbReference type="ARBA" id="ARBA00022771"/>
    </source>
</evidence>
<protein>
    <submittedName>
        <fullName evidence="8">VIN3-like protein 2</fullName>
    </submittedName>
</protein>
<dbReference type="EMBL" id="JAAARO010000011">
    <property type="protein sequence ID" value="KAF5740142.1"/>
    <property type="molecule type" value="Genomic_DNA"/>
</dbReference>
<dbReference type="PANTHER" id="PTHR46286:SF6">
    <property type="entry name" value="OS08G0220600 PROTEIN"/>
    <property type="match status" value="1"/>
</dbReference>